<sequence>MWLFFEMECIDGGVKAIVKVLSSVYYTSLEKMVSFGVLEVVFDVYSLLLSPLPISCTGGKSGNLKSVSKSGLLVSLLLGFKANHALKVKGRYKRLVG</sequence>
<proteinExistence type="predicted"/>
<dbReference type="Proteomes" id="UP001279734">
    <property type="component" value="Unassembled WGS sequence"/>
</dbReference>
<protein>
    <submittedName>
        <fullName evidence="1">Uncharacterized protein</fullName>
    </submittedName>
</protein>
<reference evidence="1" key="1">
    <citation type="submission" date="2023-05" db="EMBL/GenBank/DDBJ databases">
        <title>Nepenthes gracilis genome sequencing.</title>
        <authorList>
            <person name="Fukushima K."/>
        </authorList>
    </citation>
    <scope>NUCLEOTIDE SEQUENCE</scope>
    <source>
        <strain evidence="1">SING2019-196</strain>
    </source>
</reference>
<keyword evidence="2" id="KW-1185">Reference proteome</keyword>
<dbReference type="EMBL" id="BSYO01000053">
    <property type="protein sequence ID" value="GMH32027.1"/>
    <property type="molecule type" value="Genomic_DNA"/>
</dbReference>
<evidence type="ECO:0000313" key="2">
    <source>
        <dbReference type="Proteomes" id="UP001279734"/>
    </source>
</evidence>
<gene>
    <name evidence="1" type="ORF">Nepgr_033871</name>
</gene>
<accession>A0AAD3TN42</accession>
<evidence type="ECO:0000313" key="1">
    <source>
        <dbReference type="EMBL" id="GMH32027.1"/>
    </source>
</evidence>
<comment type="caution">
    <text evidence="1">The sequence shown here is derived from an EMBL/GenBank/DDBJ whole genome shotgun (WGS) entry which is preliminary data.</text>
</comment>
<dbReference type="AlphaFoldDB" id="A0AAD3TN42"/>
<name>A0AAD3TN42_NEPGR</name>
<organism evidence="1 2">
    <name type="scientific">Nepenthes gracilis</name>
    <name type="common">Slender pitcher plant</name>
    <dbReference type="NCBI Taxonomy" id="150966"/>
    <lineage>
        <taxon>Eukaryota</taxon>
        <taxon>Viridiplantae</taxon>
        <taxon>Streptophyta</taxon>
        <taxon>Embryophyta</taxon>
        <taxon>Tracheophyta</taxon>
        <taxon>Spermatophyta</taxon>
        <taxon>Magnoliopsida</taxon>
        <taxon>eudicotyledons</taxon>
        <taxon>Gunneridae</taxon>
        <taxon>Pentapetalae</taxon>
        <taxon>Caryophyllales</taxon>
        <taxon>Nepenthaceae</taxon>
        <taxon>Nepenthes</taxon>
    </lineage>
</organism>